<feature type="transmembrane region" description="Helical" evidence="1">
    <location>
        <begin position="46"/>
        <end position="65"/>
    </location>
</feature>
<gene>
    <name evidence="3" type="ORF">F5891DRAFT_559182</name>
</gene>
<keyword evidence="1" id="KW-0472">Membrane</keyword>
<name>A0AAD4EHM1_9AGAM</name>
<feature type="transmembrane region" description="Helical" evidence="1">
    <location>
        <begin position="218"/>
        <end position="236"/>
    </location>
</feature>
<feature type="transmembrane region" description="Helical" evidence="1">
    <location>
        <begin position="132"/>
        <end position="157"/>
    </location>
</feature>
<keyword evidence="1" id="KW-1133">Transmembrane helix</keyword>
<feature type="transmembrane region" description="Helical" evidence="1">
    <location>
        <begin position="99"/>
        <end position="120"/>
    </location>
</feature>
<comment type="caution">
    <text evidence="3">The sequence shown here is derived from an EMBL/GenBank/DDBJ whole genome shotgun (WGS) entry which is preliminary data.</text>
</comment>
<dbReference type="Pfam" id="PF20151">
    <property type="entry name" value="DUF6533"/>
    <property type="match status" value="1"/>
</dbReference>
<evidence type="ECO:0000256" key="1">
    <source>
        <dbReference type="SAM" id="Phobius"/>
    </source>
</evidence>
<evidence type="ECO:0000259" key="2">
    <source>
        <dbReference type="Pfam" id="PF20151"/>
    </source>
</evidence>
<accession>A0AAD4EHM1</accession>
<evidence type="ECO:0000313" key="3">
    <source>
        <dbReference type="EMBL" id="KAG1906307.1"/>
    </source>
</evidence>
<evidence type="ECO:0000313" key="4">
    <source>
        <dbReference type="Proteomes" id="UP001195769"/>
    </source>
</evidence>
<dbReference type="InterPro" id="IPR045340">
    <property type="entry name" value="DUF6533"/>
</dbReference>
<feature type="transmembrane region" description="Helical" evidence="1">
    <location>
        <begin position="177"/>
        <end position="198"/>
    </location>
</feature>
<sequence>MYTTESEAQQALVQLYTLFVAISILLYDHMATLPEEIMIIWCRPKATFAVLFLVNRYIAVLSNILDLMSTFLPVSIERFQLCFFNIYYLTHQRLSCRKFVVAVYALRIFQQVFICFTLTLRTYALYGCRRHLPIWMGIIVLAVVTGILLVGVFRYNLVNGGIGGGSCYKIYTTSVSIRYGIAWIVMFIYELLIFILTVSRTWKTRGLRRFSLISRRDILDVIFHDGVMYFAGMTLVNLPNILTYFCGPEILRGSLSAFTTCLFILHTRTLLLPCVIHVSY</sequence>
<dbReference type="Proteomes" id="UP001195769">
    <property type="component" value="Unassembled WGS sequence"/>
</dbReference>
<protein>
    <recommendedName>
        <fullName evidence="2">DUF6533 domain-containing protein</fullName>
    </recommendedName>
</protein>
<dbReference type="GeneID" id="64666557"/>
<organism evidence="3 4">
    <name type="scientific">Suillus fuscotomentosus</name>
    <dbReference type="NCBI Taxonomy" id="1912939"/>
    <lineage>
        <taxon>Eukaryota</taxon>
        <taxon>Fungi</taxon>
        <taxon>Dikarya</taxon>
        <taxon>Basidiomycota</taxon>
        <taxon>Agaricomycotina</taxon>
        <taxon>Agaricomycetes</taxon>
        <taxon>Agaricomycetidae</taxon>
        <taxon>Boletales</taxon>
        <taxon>Suillineae</taxon>
        <taxon>Suillaceae</taxon>
        <taxon>Suillus</taxon>
    </lineage>
</organism>
<feature type="domain" description="DUF6533" evidence="2">
    <location>
        <begin position="16"/>
        <end position="61"/>
    </location>
</feature>
<reference evidence="3" key="1">
    <citation type="journal article" date="2020" name="New Phytol.">
        <title>Comparative genomics reveals dynamic genome evolution in host specialist ectomycorrhizal fungi.</title>
        <authorList>
            <person name="Lofgren L.A."/>
            <person name="Nguyen N.H."/>
            <person name="Vilgalys R."/>
            <person name="Ruytinx J."/>
            <person name="Liao H.L."/>
            <person name="Branco S."/>
            <person name="Kuo A."/>
            <person name="LaButti K."/>
            <person name="Lipzen A."/>
            <person name="Andreopoulos W."/>
            <person name="Pangilinan J."/>
            <person name="Riley R."/>
            <person name="Hundley H."/>
            <person name="Na H."/>
            <person name="Barry K."/>
            <person name="Grigoriev I.V."/>
            <person name="Stajich J.E."/>
            <person name="Kennedy P.G."/>
        </authorList>
    </citation>
    <scope>NUCLEOTIDE SEQUENCE</scope>
    <source>
        <strain evidence="3">FC203</strain>
    </source>
</reference>
<dbReference type="RefSeq" id="XP_041231882.1">
    <property type="nucleotide sequence ID" value="XM_041372259.1"/>
</dbReference>
<keyword evidence="4" id="KW-1185">Reference proteome</keyword>
<proteinExistence type="predicted"/>
<feature type="transmembrane region" description="Helical" evidence="1">
    <location>
        <begin position="12"/>
        <end position="34"/>
    </location>
</feature>
<keyword evidence="1" id="KW-0812">Transmembrane</keyword>
<dbReference type="AlphaFoldDB" id="A0AAD4EHM1"/>
<feature type="transmembrane region" description="Helical" evidence="1">
    <location>
        <begin position="256"/>
        <end position="278"/>
    </location>
</feature>
<dbReference type="EMBL" id="JABBWK010000005">
    <property type="protein sequence ID" value="KAG1906307.1"/>
    <property type="molecule type" value="Genomic_DNA"/>
</dbReference>